<keyword evidence="3" id="KW-1185">Reference proteome</keyword>
<dbReference type="InterPro" id="IPR010982">
    <property type="entry name" value="Lambda_DNA-bd_dom_sf"/>
</dbReference>
<evidence type="ECO:0000313" key="2">
    <source>
        <dbReference type="EMBL" id="GAA2799186.1"/>
    </source>
</evidence>
<reference evidence="2 3" key="1">
    <citation type="journal article" date="2019" name="Int. J. Syst. Evol. Microbiol.">
        <title>The Global Catalogue of Microorganisms (GCM) 10K type strain sequencing project: providing services to taxonomists for standard genome sequencing and annotation.</title>
        <authorList>
            <consortium name="The Broad Institute Genomics Platform"/>
            <consortium name="The Broad Institute Genome Sequencing Center for Infectious Disease"/>
            <person name="Wu L."/>
            <person name="Ma J."/>
        </authorList>
    </citation>
    <scope>NUCLEOTIDE SEQUENCE [LARGE SCALE GENOMIC DNA]</scope>
    <source>
        <strain evidence="2 3">JCM 9383</strain>
    </source>
</reference>
<dbReference type="Proteomes" id="UP001500979">
    <property type="component" value="Unassembled WGS sequence"/>
</dbReference>
<dbReference type="SUPFAM" id="SSF47413">
    <property type="entry name" value="lambda repressor-like DNA-binding domains"/>
    <property type="match status" value="1"/>
</dbReference>
<feature type="domain" description="HTH cro/C1-type" evidence="1">
    <location>
        <begin position="10"/>
        <end position="81"/>
    </location>
</feature>
<proteinExistence type="predicted"/>
<dbReference type="Gene3D" id="1.10.260.40">
    <property type="entry name" value="lambda repressor-like DNA-binding domains"/>
    <property type="match status" value="1"/>
</dbReference>
<dbReference type="CDD" id="cd00093">
    <property type="entry name" value="HTH_XRE"/>
    <property type="match status" value="1"/>
</dbReference>
<name>A0ABN3VFX3_9PSEU</name>
<dbReference type="InterPro" id="IPR041413">
    <property type="entry name" value="MLTR_LBD"/>
</dbReference>
<dbReference type="Pfam" id="PF17765">
    <property type="entry name" value="MLTR_LBD"/>
    <property type="match status" value="1"/>
</dbReference>
<dbReference type="RefSeq" id="WP_344681515.1">
    <property type="nucleotide sequence ID" value="NZ_BAAAUX010000016.1"/>
</dbReference>
<dbReference type="Gene3D" id="3.30.450.180">
    <property type="match status" value="1"/>
</dbReference>
<dbReference type="EMBL" id="BAAAUX010000016">
    <property type="protein sequence ID" value="GAA2799186.1"/>
    <property type="molecule type" value="Genomic_DNA"/>
</dbReference>
<evidence type="ECO:0000313" key="3">
    <source>
        <dbReference type="Proteomes" id="UP001500979"/>
    </source>
</evidence>
<dbReference type="SMART" id="SM00530">
    <property type="entry name" value="HTH_XRE"/>
    <property type="match status" value="1"/>
</dbReference>
<dbReference type="PANTHER" id="PTHR35010">
    <property type="entry name" value="BLL4672 PROTEIN-RELATED"/>
    <property type="match status" value="1"/>
</dbReference>
<comment type="caution">
    <text evidence="2">The sequence shown here is derived from an EMBL/GenBank/DDBJ whole genome shotgun (WGS) entry which is preliminary data.</text>
</comment>
<accession>A0ABN3VFX3</accession>
<dbReference type="InterPro" id="IPR001387">
    <property type="entry name" value="Cro/C1-type_HTH"/>
</dbReference>
<organism evidence="2 3">
    <name type="scientific">Saccharopolyspora taberi</name>
    <dbReference type="NCBI Taxonomy" id="60895"/>
    <lineage>
        <taxon>Bacteria</taxon>
        <taxon>Bacillati</taxon>
        <taxon>Actinomycetota</taxon>
        <taxon>Actinomycetes</taxon>
        <taxon>Pseudonocardiales</taxon>
        <taxon>Pseudonocardiaceae</taxon>
        <taxon>Saccharopolyspora</taxon>
    </lineage>
</organism>
<evidence type="ECO:0000259" key="1">
    <source>
        <dbReference type="SMART" id="SM00530"/>
    </source>
</evidence>
<dbReference type="Pfam" id="PF13560">
    <property type="entry name" value="HTH_31"/>
    <property type="match status" value="1"/>
</dbReference>
<sequence>MDTRRELGAFLRAAREQVAPVELGLPDTGRRRTPGLRREEVAAASGIGLAWYTWLEQGRVSTSRQVLESVARTLKLGPDARTQLLALGGFTSAGEPEADRIAELRPLLASWPHSPALLLDHSFDVHAANDAYRVVWPEPGENLLLHLATSEAAGERLGSGELLYQLFLRFRMQADRRGADPRVRRVFDDLRRLRPDLGHWWACRGVPETQVWESDVLVPDGPRLRFAFSLLLPGGASAAALLVQAPADAGTAEWMRLSCS</sequence>
<gene>
    <name evidence="2" type="ORF">GCM10010470_37860</name>
</gene>
<protein>
    <submittedName>
        <fullName evidence="2">Helix-turn-helix transcriptional regulator</fullName>
    </submittedName>
</protein>